<feature type="transmembrane region" description="Helical" evidence="6">
    <location>
        <begin position="223"/>
        <end position="246"/>
    </location>
</feature>
<keyword evidence="2" id="KW-1003">Cell membrane</keyword>
<evidence type="ECO:0000256" key="2">
    <source>
        <dbReference type="ARBA" id="ARBA00022475"/>
    </source>
</evidence>
<evidence type="ECO:0000256" key="3">
    <source>
        <dbReference type="ARBA" id="ARBA00022692"/>
    </source>
</evidence>
<organism evidence="7">
    <name type="scientific">Fervidicoccus fontis</name>
    <dbReference type="NCBI Taxonomy" id="683846"/>
    <lineage>
        <taxon>Archaea</taxon>
        <taxon>Thermoproteota</taxon>
        <taxon>Thermoprotei</taxon>
        <taxon>Fervidicoccales</taxon>
        <taxon>Fervidicoccaceae</taxon>
        <taxon>Fervidicoccus</taxon>
    </lineage>
</organism>
<dbReference type="GO" id="GO:0015658">
    <property type="term" value="F:branched-chain amino acid transmembrane transporter activity"/>
    <property type="evidence" value="ECO:0007669"/>
    <property type="project" value="InterPro"/>
</dbReference>
<feature type="transmembrane region" description="Helical" evidence="6">
    <location>
        <begin position="39"/>
        <end position="57"/>
    </location>
</feature>
<sequence length="342" mass="37705">MMTFDLPRFLIDALMISCIYIVLSTSLNLEYGYAGIPNIGKVLFLATGSFMVAALSIRITAHLLGLSYGDYSIESRILVTKINEVLDKDPLLSISLFALLTAIAVASSVAMAFALSYPTVRLRETYLGVTLLVAGEILRYIGRYDENFIGGTLGSPVIDVFGWMGVGLGRDILVLVVYLGIAVSCWLIIKRMLSSPYGRLLKAIRDDEEASMSLGKDINKIRVYALAVGSALAGLAGAMYAFYIGHIDSGDFTPDKTFLVFLMIIIGGKANPYGPLIGSLFYVIVERTIRQAKYLFKTPFDINYLAMLILGLVLMMFMLFRPTGLLNERNDLENLHRKLKKA</sequence>
<accession>A0A7C1E017</accession>
<protein>
    <submittedName>
        <fullName evidence="7">Branched-chain amino acid ABC transporter permease</fullName>
    </submittedName>
</protein>
<feature type="transmembrane region" description="Helical" evidence="6">
    <location>
        <begin position="258"/>
        <end position="282"/>
    </location>
</feature>
<keyword evidence="4 6" id="KW-1133">Transmembrane helix</keyword>
<comment type="subcellular location">
    <subcellularLocation>
        <location evidence="1">Cell membrane</location>
        <topology evidence="1">Multi-pass membrane protein</topology>
    </subcellularLocation>
</comment>
<feature type="transmembrane region" description="Helical" evidence="6">
    <location>
        <begin position="148"/>
        <end position="166"/>
    </location>
</feature>
<dbReference type="PANTHER" id="PTHR30482:SF1">
    <property type="entry name" value="BRANCHED-CHAIN AMINO ACID TRANSPORT PERMEASE PROTEIN LIVM-RELATED"/>
    <property type="match status" value="1"/>
</dbReference>
<dbReference type="CDD" id="cd06581">
    <property type="entry name" value="TM_PBP1_LivM_like"/>
    <property type="match status" value="1"/>
</dbReference>
<name>A0A7C1E017_9CREN</name>
<reference evidence="7" key="1">
    <citation type="journal article" date="2020" name="mSystems">
        <title>Genome- and Community-Level Interaction Insights into Carbon Utilization and Element Cycling Functions of Hydrothermarchaeota in Hydrothermal Sediment.</title>
        <authorList>
            <person name="Zhou Z."/>
            <person name="Liu Y."/>
            <person name="Xu W."/>
            <person name="Pan J."/>
            <person name="Luo Z.H."/>
            <person name="Li M."/>
        </authorList>
    </citation>
    <scope>NUCLEOTIDE SEQUENCE [LARGE SCALE GENOMIC DNA]</scope>
    <source>
        <strain evidence="7">SpSt-123</strain>
    </source>
</reference>
<evidence type="ECO:0000256" key="5">
    <source>
        <dbReference type="ARBA" id="ARBA00023136"/>
    </source>
</evidence>
<feature type="transmembrane region" description="Helical" evidence="6">
    <location>
        <begin position="172"/>
        <end position="189"/>
    </location>
</feature>
<dbReference type="GO" id="GO:0005886">
    <property type="term" value="C:plasma membrane"/>
    <property type="evidence" value="ECO:0007669"/>
    <property type="project" value="UniProtKB-SubCell"/>
</dbReference>
<dbReference type="Pfam" id="PF02653">
    <property type="entry name" value="BPD_transp_2"/>
    <property type="match status" value="1"/>
</dbReference>
<dbReference type="InterPro" id="IPR001851">
    <property type="entry name" value="ABC_transp_permease"/>
</dbReference>
<dbReference type="PANTHER" id="PTHR30482">
    <property type="entry name" value="HIGH-AFFINITY BRANCHED-CHAIN AMINO ACID TRANSPORT SYSTEM PERMEASE"/>
    <property type="match status" value="1"/>
</dbReference>
<gene>
    <name evidence="7" type="ORF">ENO04_03115</name>
</gene>
<proteinExistence type="predicted"/>
<evidence type="ECO:0000256" key="4">
    <source>
        <dbReference type="ARBA" id="ARBA00022989"/>
    </source>
</evidence>
<comment type="caution">
    <text evidence="7">The sequence shown here is derived from an EMBL/GenBank/DDBJ whole genome shotgun (WGS) entry which is preliminary data.</text>
</comment>
<evidence type="ECO:0000256" key="6">
    <source>
        <dbReference type="SAM" id="Phobius"/>
    </source>
</evidence>
<dbReference type="AlphaFoldDB" id="A0A7C1E017"/>
<dbReference type="EMBL" id="DSDY01000100">
    <property type="protein sequence ID" value="HDS10597.1"/>
    <property type="molecule type" value="Genomic_DNA"/>
</dbReference>
<feature type="transmembrane region" description="Helical" evidence="6">
    <location>
        <begin position="302"/>
        <end position="320"/>
    </location>
</feature>
<feature type="transmembrane region" description="Helical" evidence="6">
    <location>
        <begin position="9"/>
        <end position="27"/>
    </location>
</feature>
<keyword evidence="5 6" id="KW-0472">Membrane</keyword>
<evidence type="ECO:0000313" key="7">
    <source>
        <dbReference type="EMBL" id="HDS10597.1"/>
    </source>
</evidence>
<dbReference type="InterPro" id="IPR043428">
    <property type="entry name" value="LivM-like"/>
</dbReference>
<feature type="transmembrane region" description="Helical" evidence="6">
    <location>
        <begin position="91"/>
        <end position="113"/>
    </location>
</feature>
<evidence type="ECO:0000256" key="1">
    <source>
        <dbReference type="ARBA" id="ARBA00004651"/>
    </source>
</evidence>
<keyword evidence="3 6" id="KW-0812">Transmembrane</keyword>